<keyword evidence="1" id="KW-0812">Transmembrane</keyword>
<organism evidence="2 3">
    <name type="scientific">Candidatus Roizmanbacteria bacterium CG_4_9_14_3_um_filter_33_18</name>
    <dbReference type="NCBI Taxonomy" id="1974841"/>
    <lineage>
        <taxon>Bacteria</taxon>
        <taxon>Candidatus Roizmaniibacteriota</taxon>
    </lineage>
</organism>
<keyword evidence="1" id="KW-1133">Transmembrane helix</keyword>
<keyword evidence="1" id="KW-0472">Membrane</keyword>
<proteinExistence type="predicted"/>
<evidence type="ECO:0000256" key="1">
    <source>
        <dbReference type="SAM" id="Phobius"/>
    </source>
</evidence>
<dbReference type="AlphaFoldDB" id="A0A2M7XZ08"/>
<reference evidence="3" key="1">
    <citation type="submission" date="2017-09" db="EMBL/GenBank/DDBJ databases">
        <title>Depth-based differentiation of microbial function through sediment-hosted aquifers and enrichment of novel symbionts in the deep terrestrial subsurface.</title>
        <authorList>
            <person name="Probst A.J."/>
            <person name="Ladd B."/>
            <person name="Jarett J.K."/>
            <person name="Geller-Mcgrath D.E."/>
            <person name="Sieber C.M.K."/>
            <person name="Emerson J.B."/>
            <person name="Anantharaman K."/>
            <person name="Thomas B.C."/>
            <person name="Malmstrom R."/>
            <person name="Stieglmeier M."/>
            <person name="Klingl A."/>
            <person name="Woyke T."/>
            <person name="Ryan C.M."/>
            <person name="Banfield J.F."/>
        </authorList>
    </citation>
    <scope>NUCLEOTIDE SEQUENCE [LARGE SCALE GENOMIC DNA]</scope>
</reference>
<dbReference type="EMBL" id="PFWL01000037">
    <property type="protein sequence ID" value="PJA55958.1"/>
    <property type="molecule type" value="Genomic_DNA"/>
</dbReference>
<evidence type="ECO:0000313" key="3">
    <source>
        <dbReference type="Proteomes" id="UP000229647"/>
    </source>
</evidence>
<gene>
    <name evidence="2" type="ORF">CO165_00815</name>
</gene>
<comment type="caution">
    <text evidence="2">The sequence shown here is derived from an EMBL/GenBank/DDBJ whole genome shotgun (WGS) entry which is preliminary data.</text>
</comment>
<accession>A0A2M7XZ08</accession>
<evidence type="ECO:0000313" key="2">
    <source>
        <dbReference type="EMBL" id="PJA55958.1"/>
    </source>
</evidence>
<dbReference type="SUPFAM" id="SSF52833">
    <property type="entry name" value="Thioredoxin-like"/>
    <property type="match status" value="1"/>
</dbReference>
<dbReference type="Gene3D" id="3.40.30.10">
    <property type="entry name" value="Glutaredoxin"/>
    <property type="match status" value="1"/>
</dbReference>
<name>A0A2M7XZ08_9BACT</name>
<evidence type="ECO:0008006" key="4">
    <source>
        <dbReference type="Google" id="ProtNLM"/>
    </source>
</evidence>
<feature type="transmembrane region" description="Helical" evidence="1">
    <location>
        <begin position="15"/>
        <end position="35"/>
    </location>
</feature>
<sequence length="187" mass="21676">MFLPKVIIEKDKKRYVLVAIGVLMLIIFIAVNIVLRKIINFLVLQKQSLKSEFTKTIKLDSKCPDEQAGNPSANLTIKYFYSPVCFWCILEDQHFDELLKKEGQAFKLEKYNREDCDAVMQEYKLSLTPSFIFSTKNDSQEYTVDGYISKENLTKVICDVTGYCLKDDSKSKNNNIQKSQKVKINFQ</sequence>
<protein>
    <recommendedName>
        <fullName evidence="4">Thioredoxin domain-containing protein</fullName>
    </recommendedName>
</protein>
<dbReference type="Proteomes" id="UP000229647">
    <property type="component" value="Unassembled WGS sequence"/>
</dbReference>
<dbReference type="InterPro" id="IPR036249">
    <property type="entry name" value="Thioredoxin-like_sf"/>
</dbReference>